<sequence length="467" mass="48736">GAPPPVPARGPRPGALRRALRLPHAGPAVLRHARPHGDHGAPRGHLARGRAARHLDVPGRGPGEDHERRGRRVGGQGAPVRPHGGDRGHPRRDRAGHGGRGHGGGPRGRPGHHGRPAGHRPRLQDAHRPGRRHRRRGADLSRRRPRLRGLPGRRGAGGDGRRRDAGRRPGGDPGPPGAGGPHAEVRLHHPELPEPGRGDHVPPAPAAPGGGGPRARAARPRGQPVRPAALRGRAAPDAVRHGSRRVRHLPRDLLEGPVARGAPGVDRRPAARAGQDAGGQGGGRPLLLPHDAVLRRRVLPDGPLGRVPGRAARGLPAPARHDARRALRALPGLRGVDAPAGRALRVGDAARRPGHHGPAGQGALAQRRLRPRAGGLPRRPRRDLHAPELLRGGRGRHPGGHPPHRRGRARAGGPPRGAHGPRALGSRDRLGAGAGGRAAARRLERRGAARAAGGRRAPALGLPARAV</sequence>
<organism evidence="2">
    <name type="scientific">uncultured Solirubrobacteraceae bacterium</name>
    <dbReference type="NCBI Taxonomy" id="1162706"/>
    <lineage>
        <taxon>Bacteria</taxon>
        <taxon>Bacillati</taxon>
        <taxon>Actinomycetota</taxon>
        <taxon>Thermoleophilia</taxon>
        <taxon>Solirubrobacterales</taxon>
        <taxon>Solirubrobacteraceae</taxon>
        <taxon>environmental samples</taxon>
    </lineage>
</organism>
<feature type="region of interest" description="Disordered" evidence="1">
    <location>
        <begin position="349"/>
        <end position="467"/>
    </location>
</feature>
<feature type="compositionally biased region" description="Basic and acidic residues" evidence="1">
    <location>
        <begin position="159"/>
        <end position="170"/>
    </location>
</feature>
<accession>A0A6J4RA94</accession>
<dbReference type="AlphaFoldDB" id="A0A6J4RA94"/>
<dbReference type="EMBL" id="CADCVO010000025">
    <property type="protein sequence ID" value="CAA9467272.1"/>
    <property type="molecule type" value="Genomic_DNA"/>
</dbReference>
<feature type="compositionally biased region" description="Basic and acidic residues" evidence="1">
    <location>
        <begin position="83"/>
        <end position="96"/>
    </location>
</feature>
<evidence type="ECO:0000313" key="2">
    <source>
        <dbReference type="EMBL" id="CAA9467272.1"/>
    </source>
</evidence>
<feature type="compositionally biased region" description="Basic residues" evidence="1">
    <location>
        <begin position="109"/>
        <end position="121"/>
    </location>
</feature>
<feature type="non-terminal residue" evidence="2">
    <location>
        <position position="1"/>
    </location>
</feature>
<feature type="compositionally biased region" description="Low complexity" evidence="1">
    <location>
        <begin position="220"/>
        <end position="229"/>
    </location>
</feature>
<feature type="compositionally biased region" description="Basic and acidic residues" evidence="1">
    <location>
        <begin position="53"/>
        <end position="68"/>
    </location>
</feature>
<feature type="compositionally biased region" description="Low complexity" evidence="1">
    <location>
        <begin position="11"/>
        <end position="28"/>
    </location>
</feature>
<feature type="compositionally biased region" description="Low complexity" evidence="1">
    <location>
        <begin position="361"/>
        <end position="377"/>
    </location>
</feature>
<dbReference type="GO" id="GO:0004069">
    <property type="term" value="F:L-aspartate:2-oxoglutarate aminotransferase activity"/>
    <property type="evidence" value="ECO:0007669"/>
    <property type="project" value="UniProtKB-EC"/>
</dbReference>
<feature type="compositionally biased region" description="Basic and acidic residues" evidence="1">
    <location>
        <begin position="183"/>
        <end position="200"/>
    </location>
</feature>
<keyword evidence="2" id="KW-0808">Transferase</keyword>
<feature type="compositionally biased region" description="Pro residues" evidence="1">
    <location>
        <begin position="1"/>
        <end position="10"/>
    </location>
</feature>
<keyword evidence="2" id="KW-0032">Aminotransferase</keyword>
<gene>
    <name evidence="2" type="ORF">AVDCRST_MAG13-149</name>
</gene>
<name>A0A6J4RA94_9ACTN</name>
<feature type="compositionally biased region" description="Low complexity" evidence="1">
    <location>
        <begin position="449"/>
        <end position="467"/>
    </location>
</feature>
<reference evidence="2" key="1">
    <citation type="submission" date="2020-02" db="EMBL/GenBank/DDBJ databases">
        <authorList>
            <person name="Meier V. D."/>
        </authorList>
    </citation>
    <scope>NUCLEOTIDE SEQUENCE</scope>
    <source>
        <strain evidence="2">AVDCRST_MAG13</strain>
    </source>
</reference>
<evidence type="ECO:0000256" key="1">
    <source>
        <dbReference type="SAM" id="MobiDB-lite"/>
    </source>
</evidence>
<protein>
    <submittedName>
        <fullName evidence="2">Aspartate aminotransferase (AspB-14)</fullName>
        <ecNumber evidence="2">2.6.1.1</ecNumber>
    </submittedName>
</protein>
<feature type="region of interest" description="Disordered" evidence="1">
    <location>
        <begin position="1"/>
        <end position="287"/>
    </location>
</feature>
<feature type="compositionally biased region" description="Basic residues" evidence="1">
    <location>
        <begin position="393"/>
        <end position="409"/>
    </location>
</feature>
<feature type="non-terminal residue" evidence="2">
    <location>
        <position position="467"/>
    </location>
</feature>
<proteinExistence type="predicted"/>
<dbReference type="EC" id="2.6.1.1" evidence="2"/>
<feature type="compositionally biased region" description="Low complexity" evidence="1">
    <location>
        <begin position="411"/>
        <end position="424"/>
    </location>
</feature>